<reference evidence="1" key="2">
    <citation type="journal article" date="2015" name="Data Brief">
        <title>Shoot transcriptome of the giant reed, Arundo donax.</title>
        <authorList>
            <person name="Barrero R.A."/>
            <person name="Guerrero F.D."/>
            <person name="Moolhuijzen P."/>
            <person name="Goolsby J.A."/>
            <person name="Tidwell J."/>
            <person name="Bellgard S.E."/>
            <person name="Bellgard M.I."/>
        </authorList>
    </citation>
    <scope>NUCLEOTIDE SEQUENCE</scope>
    <source>
        <tissue evidence="1">Shoot tissue taken approximately 20 cm above the soil surface</tissue>
    </source>
</reference>
<protein>
    <submittedName>
        <fullName evidence="1">Uncharacterized protein</fullName>
    </submittedName>
</protein>
<accession>A0A0A9GB91</accession>
<name>A0A0A9GB91_ARUDO</name>
<reference evidence="1" key="1">
    <citation type="submission" date="2014-09" db="EMBL/GenBank/DDBJ databases">
        <authorList>
            <person name="Magalhaes I.L.F."/>
            <person name="Oliveira U."/>
            <person name="Santos F.R."/>
            <person name="Vidigal T.H.D.A."/>
            <person name="Brescovit A.D."/>
            <person name="Santos A.J."/>
        </authorList>
    </citation>
    <scope>NUCLEOTIDE SEQUENCE</scope>
    <source>
        <tissue evidence="1">Shoot tissue taken approximately 20 cm above the soil surface</tissue>
    </source>
</reference>
<sequence>MPLLPAVLSSQKITQKISSIFTTHKRGGGEGMNKQTFCRSLRSCDQGSTLLPCVLLIAEEVNRRRLELREPNAREWSREGGGADVARAWDLGVGDGAARAWTLGGDVWIRAARGCR</sequence>
<dbReference type="AlphaFoldDB" id="A0A0A9GB91"/>
<evidence type="ECO:0000313" key="1">
    <source>
        <dbReference type="EMBL" id="JAE21747.1"/>
    </source>
</evidence>
<dbReference type="EMBL" id="GBRH01176149">
    <property type="protein sequence ID" value="JAE21747.1"/>
    <property type="molecule type" value="Transcribed_RNA"/>
</dbReference>
<proteinExistence type="predicted"/>
<organism evidence="1">
    <name type="scientific">Arundo donax</name>
    <name type="common">Giant reed</name>
    <name type="synonym">Donax arundinaceus</name>
    <dbReference type="NCBI Taxonomy" id="35708"/>
    <lineage>
        <taxon>Eukaryota</taxon>
        <taxon>Viridiplantae</taxon>
        <taxon>Streptophyta</taxon>
        <taxon>Embryophyta</taxon>
        <taxon>Tracheophyta</taxon>
        <taxon>Spermatophyta</taxon>
        <taxon>Magnoliopsida</taxon>
        <taxon>Liliopsida</taxon>
        <taxon>Poales</taxon>
        <taxon>Poaceae</taxon>
        <taxon>PACMAD clade</taxon>
        <taxon>Arundinoideae</taxon>
        <taxon>Arundineae</taxon>
        <taxon>Arundo</taxon>
    </lineage>
</organism>